<dbReference type="InterPro" id="IPR001387">
    <property type="entry name" value="Cro/C1-type_HTH"/>
</dbReference>
<dbReference type="CDD" id="cd00093">
    <property type="entry name" value="HTH_XRE"/>
    <property type="match status" value="1"/>
</dbReference>
<evidence type="ECO:0000256" key="1">
    <source>
        <dbReference type="ARBA" id="ARBA00023125"/>
    </source>
</evidence>
<reference evidence="3" key="1">
    <citation type="journal article" date="2014" name="Int. J. Syst. Evol. Microbiol.">
        <title>Complete genome sequence of Corynebacterium casei LMG S-19264T (=DSM 44701T), isolated from a smear-ripened cheese.</title>
        <authorList>
            <consortium name="US DOE Joint Genome Institute (JGI-PGF)"/>
            <person name="Walter F."/>
            <person name="Albersmeier A."/>
            <person name="Kalinowski J."/>
            <person name="Ruckert C."/>
        </authorList>
    </citation>
    <scope>NUCLEOTIDE SEQUENCE</scope>
    <source>
        <strain evidence="3">KCTC 42590</strain>
    </source>
</reference>
<keyword evidence="4" id="KW-1185">Reference proteome</keyword>
<proteinExistence type="predicted"/>
<dbReference type="PANTHER" id="PTHR46558:SF11">
    <property type="entry name" value="HTH-TYPE TRANSCRIPTIONAL REGULATOR XRE"/>
    <property type="match status" value="1"/>
</dbReference>
<accession>A0A919E8A8</accession>
<dbReference type="SUPFAM" id="SSF47413">
    <property type="entry name" value="lambda repressor-like DNA-binding domains"/>
    <property type="match status" value="1"/>
</dbReference>
<protein>
    <submittedName>
        <fullName evidence="3">Transcriptional regulator</fullName>
    </submittedName>
</protein>
<dbReference type="SMART" id="SM00530">
    <property type="entry name" value="HTH_XRE"/>
    <property type="match status" value="1"/>
</dbReference>
<dbReference type="PROSITE" id="PS50943">
    <property type="entry name" value="HTH_CROC1"/>
    <property type="match status" value="1"/>
</dbReference>
<dbReference type="PANTHER" id="PTHR46558">
    <property type="entry name" value="TRACRIPTIONAL REGULATORY PROTEIN-RELATED-RELATED"/>
    <property type="match status" value="1"/>
</dbReference>
<sequence>MIKMSGKLNNRIRVFRAEHHMSQADLAEKIGVTRKTINTIEGGKFIPSTVIALKIAQFFQVPVEEIFSLAAE</sequence>
<dbReference type="Proteomes" id="UP000630923">
    <property type="component" value="Unassembled WGS sequence"/>
</dbReference>
<evidence type="ECO:0000313" key="3">
    <source>
        <dbReference type="EMBL" id="GHF24335.1"/>
    </source>
</evidence>
<dbReference type="Pfam" id="PF01381">
    <property type="entry name" value="HTH_3"/>
    <property type="match status" value="1"/>
</dbReference>
<feature type="domain" description="HTH cro/C1-type" evidence="2">
    <location>
        <begin position="12"/>
        <end position="66"/>
    </location>
</feature>
<dbReference type="Gene3D" id="1.10.260.40">
    <property type="entry name" value="lambda repressor-like DNA-binding domains"/>
    <property type="match status" value="1"/>
</dbReference>
<dbReference type="AlphaFoldDB" id="A0A919E8A8"/>
<dbReference type="EMBL" id="BNCI01000002">
    <property type="protein sequence ID" value="GHF24335.1"/>
    <property type="molecule type" value="Genomic_DNA"/>
</dbReference>
<evidence type="ECO:0000313" key="4">
    <source>
        <dbReference type="Proteomes" id="UP000630923"/>
    </source>
</evidence>
<gene>
    <name evidence="3" type="ORF">GCM10017044_18700</name>
</gene>
<reference evidence="3" key="2">
    <citation type="submission" date="2020-09" db="EMBL/GenBank/DDBJ databases">
        <authorList>
            <person name="Sun Q."/>
            <person name="Kim S."/>
        </authorList>
    </citation>
    <scope>NUCLEOTIDE SEQUENCE</scope>
    <source>
        <strain evidence="3">KCTC 42590</strain>
    </source>
</reference>
<comment type="caution">
    <text evidence="3">The sequence shown here is derived from an EMBL/GenBank/DDBJ whole genome shotgun (WGS) entry which is preliminary data.</text>
</comment>
<keyword evidence="1" id="KW-0238">DNA-binding</keyword>
<dbReference type="InterPro" id="IPR010982">
    <property type="entry name" value="Lambda_DNA-bd_dom_sf"/>
</dbReference>
<organism evidence="3 4">
    <name type="scientific">Kordiimonas sediminis</name>
    <dbReference type="NCBI Taxonomy" id="1735581"/>
    <lineage>
        <taxon>Bacteria</taxon>
        <taxon>Pseudomonadati</taxon>
        <taxon>Pseudomonadota</taxon>
        <taxon>Alphaproteobacteria</taxon>
        <taxon>Kordiimonadales</taxon>
        <taxon>Kordiimonadaceae</taxon>
        <taxon>Kordiimonas</taxon>
    </lineage>
</organism>
<evidence type="ECO:0000259" key="2">
    <source>
        <dbReference type="PROSITE" id="PS50943"/>
    </source>
</evidence>
<dbReference type="GO" id="GO:0003677">
    <property type="term" value="F:DNA binding"/>
    <property type="evidence" value="ECO:0007669"/>
    <property type="project" value="UniProtKB-KW"/>
</dbReference>
<name>A0A919E8A8_9PROT</name>